<dbReference type="Gene3D" id="1.10.1660.10">
    <property type="match status" value="1"/>
</dbReference>
<evidence type="ECO:0000313" key="1">
    <source>
        <dbReference type="EMBL" id="SDK03134.1"/>
    </source>
</evidence>
<sequence>METQDHIAITIFSRHHGVETSFVTSLGDFGLIEIIEIEREYYFPLKQLPMAEKMIRLYLDLHVNAEGIDVVMNLLSRMDDMQHEITVLRNRLGLYE</sequence>
<protein>
    <submittedName>
        <fullName evidence="1">MerR HTH family regulatory protein</fullName>
    </submittedName>
</protein>
<dbReference type="AlphaFoldDB" id="A0A1G8YL04"/>
<gene>
    <name evidence="1" type="ORF">SAMN04487935_2366</name>
</gene>
<reference evidence="1 2" key="1">
    <citation type="submission" date="2016-10" db="EMBL/GenBank/DDBJ databases">
        <authorList>
            <person name="de Groot N.N."/>
        </authorList>
    </citation>
    <scope>NUCLEOTIDE SEQUENCE [LARGE SCALE GENOMIC DNA]</scope>
    <source>
        <strain evidence="1 2">CGMCC 1.10076</strain>
    </source>
</reference>
<dbReference type="OrthoDB" id="1494789at2"/>
<organism evidence="1 2">
    <name type="scientific">Flavobacterium noncentrifugens</name>
    <dbReference type="NCBI Taxonomy" id="1128970"/>
    <lineage>
        <taxon>Bacteria</taxon>
        <taxon>Pseudomonadati</taxon>
        <taxon>Bacteroidota</taxon>
        <taxon>Flavobacteriia</taxon>
        <taxon>Flavobacteriales</taxon>
        <taxon>Flavobacteriaceae</taxon>
        <taxon>Flavobacterium</taxon>
    </lineage>
</organism>
<dbReference type="RefSeq" id="WP_091395613.1">
    <property type="nucleotide sequence ID" value="NZ_BKAI01000006.1"/>
</dbReference>
<name>A0A1G8YL04_9FLAO</name>
<proteinExistence type="predicted"/>
<accession>A0A1G8YL04</accession>
<evidence type="ECO:0000313" key="2">
    <source>
        <dbReference type="Proteomes" id="UP000199580"/>
    </source>
</evidence>
<keyword evidence="2" id="KW-1185">Reference proteome</keyword>
<dbReference type="Proteomes" id="UP000199580">
    <property type="component" value="Unassembled WGS sequence"/>
</dbReference>
<dbReference type="STRING" id="1128970.SAMN04487935_2366"/>
<dbReference type="Pfam" id="PF13591">
    <property type="entry name" value="MerR_2"/>
    <property type="match status" value="1"/>
</dbReference>
<dbReference type="EMBL" id="FNEZ01000003">
    <property type="protein sequence ID" value="SDK03134.1"/>
    <property type="molecule type" value="Genomic_DNA"/>
</dbReference>